<dbReference type="Proteomes" id="UP001595998">
    <property type="component" value="Unassembled WGS sequence"/>
</dbReference>
<keyword evidence="1" id="KW-0732">Signal</keyword>
<keyword evidence="3" id="KW-1185">Reference proteome</keyword>
<feature type="chain" id="PRO_5047146067" description="Ig-like domain-containing protein" evidence="1">
    <location>
        <begin position="25"/>
        <end position="566"/>
    </location>
</feature>
<comment type="caution">
    <text evidence="2">The sequence shown here is derived from an EMBL/GenBank/DDBJ whole genome shotgun (WGS) entry which is preliminary data.</text>
</comment>
<accession>A0ABV8XLG8</accession>
<protein>
    <recommendedName>
        <fullName evidence="4">Ig-like domain-containing protein</fullName>
    </recommendedName>
</protein>
<reference evidence="3" key="1">
    <citation type="journal article" date="2019" name="Int. J. Syst. Evol. Microbiol.">
        <title>The Global Catalogue of Microorganisms (GCM) 10K type strain sequencing project: providing services to taxonomists for standard genome sequencing and annotation.</title>
        <authorList>
            <consortium name="The Broad Institute Genomics Platform"/>
            <consortium name="The Broad Institute Genome Sequencing Center for Infectious Disease"/>
            <person name="Wu L."/>
            <person name="Ma J."/>
        </authorList>
    </citation>
    <scope>NUCLEOTIDE SEQUENCE [LARGE SCALE GENOMIC DNA]</scope>
    <source>
        <strain evidence="3">CCUG 56029</strain>
    </source>
</reference>
<evidence type="ECO:0008006" key="4">
    <source>
        <dbReference type="Google" id="ProtNLM"/>
    </source>
</evidence>
<evidence type="ECO:0000313" key="3">
    <source>
        <dbReference type="Proteomes" id="UP001595998"/>
    </source>
</evidence>
<feature type="signal peptide" evidence="1">
    <location>
        <begin position="1"/>
        <end position="24"/>
    </location>
</feature>
<name>A0ABV8XLG8_9DEIO</name>
<evidence type="ECO:0000256" key="1">
    <source>
        <dbReference type="SAM" id="SignalP"/>
    </source>
</evidence>
<organism evidence="2 3">
    <name type="scientific">Deinococcus navajonensis</name>
    <dbReference type="NCBI Taxonomy" id="309884"/>
    <lineage>
        <taxon>Bacteria</taxon>
        <taxon>Thermotogati</taxon>
        <taxon>Deinococcota</taxon>
        <taxon>Deinococci</taxon>
        <taxon>Deinococcales</taxon>
        <taxon>Deinococcaceae</taxon>
        <taxon>Deinococcus</taxon>
    </lineage>
</organism>
<dbReference type="EMBL" id="JBHSEH010000009">
    <property type="protein sequence ID" value="MFC4426424.1"/>
    <property type="molecule type" value="Genomic_DNA"/>
</dbReference>
<proteinExistence type="predicted"/>
<gene>
    <name evidence="2" type="ORF">ACFOZ9_09385</name>
</gene>
<evidence type="ECO:0000313" key="2">
    <source>
        <dbReference type="EMBL" id="MFC4426424.1"/>
    </source>
</evidence>
<dbReference type="RefSeq" id="WP_380038874.1">
    <property type="nucleotide sequence ID" value="NZ_JBHSEH010000009.1"/>
</dbReference>
<sequence>MKRRWLAALVPLLGACSMPMIESAGIGIAPQSLQLSAPELNVAAGGSGKVTVSVIKDCISPEEQAEADIKPANLTPDGCHYDNGGTITDDVEYVWVGTEFSSTPEPSVYDPNPQPETWYSGKLPAGLAIQWAGQPAEQQRGEVLLLGKQGDVSATELMVTATSQVQPGTYVLHVTDNSSSRNLLHHVKLTVNVTPPVPTAITGISASAQPSSIMAGETAQLGASLTGTGNFDRSVRWSVISGGGTLSSDSGATVRYQAPTQATTAVIRAASVAKPSVYTDVTVVVKAPAVTGLTVSATPSSVPSGGISTLKATVSGTPGFHPAVTWSVVSGGGTLSSTSGESVTLTAPTGPATVVVRATSVADSSKSATATVDVAAPVPQPGNALLSGSIVNWNAAWTGAQVSLETVNADHTGLTVLTSVPTQDGRFSLPLPVPATLDPYTIDFGQSCTKDVQPSTLRVAAGSLYVTRDGVKRYLDSEGAPHLAFLIYVDRPGSVDAQCTSSYTLPDGTVMTERVEYRYTFTAAGWFPVYMTVTQPNTTTTVYTHTSGPLAGAPARYVESQPVTTP</sequence>
<dbReference type="PROSITE" id="PS51257">
    <property type="entry name" value="PROKAR_LIPOPROTEIN"/>
    <property type="match status" value="1"/>
</dbReference>